<dbReference type="GO" id="GO:0008270">
    <property type="term" value="F:zinc ion binding"/>
    <property type="evidence" value="ECO:0007669"/>
    <property type="project" value="UniProtKB-KW"/>
</dbReference>
<name>A0A8H5GCN9_9AGAR</name>
<keyword evidence="5" id="KW-0175">Coiled coil</keyword>
<dbReference type="PROSITE" id="PS50089">
    <property type="entry name" value="ZF_RING_2"/>
    <property type="match status" value="1"/>
</dbReference>
<evidence type="ECO:0000256" key="1">
    <source>
        <dbReference type="ARBA" id="ARBA00022723"/>
    </source>
</evidence>
<keyword evidence="9" id="KW-1185">Reference proteome</keyword>
<dbReference type="SMART" id="SM00184">
    <property type="entry name" value="RING"/>
    <property type="match status" value="1"/>
</dbReference>
<dbReference type="EMBL" id="JAACJO010000002">
    <property type="protein sequence ID" value="KAF5362325.1"/>
    <property type="molecule type" value="Genomic_DNA"/>
</dbReference>
<feature type="compositionally biased region" description="Polar residues" evidence="6">
    <location>
        <begin position="203"/>
        <end position="217"/>
    </location>
</feature>
<evidence type="ECO:0000256" key="6">
    <source>
        <dbReference type="SAM" id="MobiDB-lite"/>
    </source>
</evidence>
<feature type="region of interest" description="Disordered" evidence="6">
    <location>
        <begin position="79"/>
        <end position="101"/>
    </location>
</feature>
<evidence type="ECO:0000313" key="8">
    <source>
        <dbReference type="EMBL" id="KAF5362325.1"/>
    </source>
</evidence>
<sequence>MSCCICLEDLNSPVSLLCGHVFCHDCLKRAVQAVQPYSTLHACPTCRSHYFITPLDMSTVPPHLRPHVTPSIRRIYLDLPSTSKTDNSPTPTSITPPSELSRTLSTEIARLRAEVEALKHNCSLWRRRAEVHSSATTGLLELSRTARDQIVQTCRERDTIQRNYHKLNHDFQRQQAILRAVVNTSMPQQRFGSPSNPPYSQPPVDQSTSLGQMSVSTPHRRSCPTEERGRKRLRSEDGDDYSAGVTYLNSRPTKISRRVETDSLDESSTSPSRLQVRTETS</sequence>
<dbReference type="SUPFAM" id="SSF57850">
    <property type="entry name" value="RING/U-box"/>
    <property type="match status" value="1"/>
</dbReference>
<feature type="coiled-coil region" evidence="5">
    <location>
        <begin position="101"/>
        <end position="128"/>
    </location>
</feature>
<proteinExistence type="predicted"/>
<feature type="compositionally biased region" description="Polar residues" evidence="6">
    <location>
        <begin position="266"/>
        <end position="281"/>
    </location>
</feature>
<dbReference type="PROSITE" id="PS00518">
    <property type="entry name" value="ZF_RING_1"/>
    <property type="match status" value="1"/>
</dbReference>
<gene>
    <name evidence="8" type="ORF">D9756_002228</name>
</gene>
<evidence type="ECO:0000256" key="2">
    <source>
        <dbReference type="ARBA" id="ARBA00022771"/>
    </source>
</evidence>
<comment type="caution">
    <text evidence="8">The sequence shown here is derived from an EMBL/GenBank/DDBJ whole genome shotgun (WGS) entry which is preliminary data.</text>
</comment>
<dbReference type="InterPro" id="IPR049627">
    <property type="entry name" value="SLX8"/>
</dbReference>
<dbReference type="AlphaFoldDB" id="A0A8H5GCN9"/>
<reference evidence="8 9" key="1">
    <citation type="journal article" date="2020" name="ISME J.">
        <title>Uncovering the hidden diversity of litter-decomposition mechanisms in mushroom-forming fungi.</title>
        <authorList>
            <person name="Floudas D."/>
            <person name="Bentzer J."/>
            <person name="Ahren D."/>
            <person name="Johansson T."/>
            <person name="Persson P."/>
            <person name="Tunlid A."/>
        </authorList>
    </citation>
    <scope>NUCLEOTIDE SEQUENCE [LARGE SCALE GENOMIC DNA]</scope>
    <source>
        <strain evidence="8 9">CBS 146.42</strain>
    </source>
</reference>
<dbReference type="PANTHER" id="PTHR47094:SF1">
    <property type="entry name" value="RING-TYPE E3 UBIQUITIN TRANSFERASE"/>
    <property type="match status" value="1"/>
</dbReference>
<keyword evidence="1" id="KW-0479">Metal-binding</keyword>
<dbReference type="PANTHER" id="PTHR47094">
    <property type="entry name" value="ELFLESS, ISOFORM B"/>
    <property type="match status" value="1"/>
</dbReference>
<dbReference type="InterPro" id="IPR013083">
    <property type="entry name" value="Znf_RING/FYVE/PHD"/>
</dbReference>
<evidence type="ECO:0000256" key="4">
    <source>
        <dbReference type="PROSITE-ProRule" id="PRU00175"/>
    </source>
</evidence>
<evidence type="ECO:0000313" key="9">
    <source>
        <dbReference type="Proteomes" id="UP000559027"/>
    </source>
</evidence>
<organism evidence="8 9">
    <name type="scientific">Leucocoprinus leucothites</name>
    <dbReference type="NCBI Taxonomy" id="201217"/>
    <lineage>
        <taxon>Eukaryota</taxon>
        <taxon>Fungi</taxon>
        <taxon>Dikarya</taxon>
        <taxon>Basidiomycota</taxon>
        <taxon>Agaricomycotina</taxon>
        <taxon>Agaricomycetes</taxon>
        <taxon>Agaricomycetidae</taxon>
        <taxon>Agaricales</taxon>
        <taxon>Agaricineae</taxon>
        <taxon>Agaricaceae</taxon>
        <taxon>Leucocoprinus</taxon>
    </lineage>
</organism>
<evidence type="ECO:0000256" key="5">
    <source>
        <dbReference type="SAM" id="Coils"/>
    </source>
</evidence>
<dbReference type="OrthoDB" id="6270329at2759"/>
<dbReference type="InterPro" id="IPR027370">
    <property type="entry name" value="Znf-RING_euk"/>
</dbReference>
<dbReference type="GO" id="GO:0140082">
    <property type="term" value="F:SUMO-ubiquitin ligase activity"/>
    <property type="evidence" value="ECO:0007669"/>
    <property type="project" value="TreeGrafter"/>
</dbReference>
<dbReference type="InterPro" id="IPR017907">
    <property type="entry name" value="Znf_RING_CS"/>
</dbReference>
<dbReference type="Proteomes" id="UP000559027">
    <property type="component" value="Unassembled WGS sequence"/>
</dbReference>
<dbReference type="GO" id="GO:0032183">
    <property type="term" value="F:SUMO binding"/>
    <property type="evidence" value="ECO:0007669"/>
    <property type="project" value="TreeGrafter"/>
</dbReference>
<dbReference type="InterPro" id="IPR001841">
    <property type="entry name" value="Znf_RING"/>
</dbReference>
<feature type="region of interest" description="Disordered" evidence="6">
    <location>
        <begin position="187"/>
        <end position="281"/>
    </location>
</feature>
<dbReference type="CDD" id="cd16449">
    <property type="entry name" value="RING-HC"/>
    <property type="match status" value="1"/>
</dbReference>
<keyword evidence="3" id="KW-0862">Zinc</keyword>
<dbReference type="GO" id="GO:0061630">
    <property type="term" value="F:ubiquitin protein ligase activity"/>
    <property type="evidence" value="ECO:0007669"/>
    <property type="project" value="InterPro"/>
</dbReference>
<feature type="domain" description="RING-type" evidence="7">
    <location>
        <begin position="3"/>
        <end position="47"/>
    </location>
</feature>
<dbReference type="Pfam" id="PF13445">
    <property type="entry name" value="zf-RING_UBOX"/>
    <property type="match status" value="1"/>
</dbReference>
<protein>
    <recommendedName>
        <fullName evidence="7">RING-type domain-containing protein</fullName>
    </recommendedName>
</protein>
<keyword evidence="2 4" id="KW-0863">Zinc-finger</keyword>
<feature type="compositionally biased region" description="Low complexity" evidence="6">
    <location>
        <begin position="88"/>
        <end position="98"/>
    </location>
</feature>
<dbReference type="Gene3D" id="3.30.40.10">
    <property type="entry name" value="Zinc/RING finger domain, C3HC4 (zinc finger)"/>
    <property type="match status" value="1"/>
</dbReference>
<accession>A0A8H5GCN9</accession>
<dbReference type="GO" id="GO:0006511">
    <property type="term" value="P:ubiquitin-dependent protein catabolic process"/>
    <property type="evidence" value="ECO:0007669"/>
    <property type="project" value="TreeGrafter"/>
</dbReference>
<evidence type="ECO:0000256" key="3">
    <source>
        <dbReference type="ARBA" id="ARBA00022833"/>
    </source>
</evidence>
<dbReference type="GO" id="GO:0033768">
    <property type="term" value="C:SUMO-targeted ubiquitin ligase complex"/>
    <property type="evidence" value="ECO:0007669"/>
    <property type="project" value="TreeGrafter"/>
</dbReference>
<evidence type="ECO:0000259" key="7">
    <source>
        <dbReference type="PROSITE" id="PS50089"/>
    </source>
</evidence>